<dbReference type="Pfam" id="PF01841">
    <property type="entry name" value="Transglut_core"/>
    <property type="match status" value="1"/>
</dbReference>
<gene>
    <name evidence="2" type="ORF">S03H2_54104</name>
</gene>
<dbReference type="AlphaFoldDB" id="X1ID32"/>
<proteinExistence type="predicted"/>
<sequence length="209" mass="24200">QKIEMLANGVLKVFSTVNLHDEDISYTCTDYFYNPEAIDSYIPSLPGVGLYQDDPEFVNLVKALDSPKKIVKYMEDKFNYKLLWGPHSPYQTYLSKEGDCADHVVFASAIANFHGYECFYVGMCWTDVVILGEWFSWPSSDMSHAITVYNMGGYYTYSSVDLYFGQRFNSIEECVNHCASTYIGYIEGNLSSYEVYNWDYYNYRNISIR</sequence>
<evidence type="ECO:0000259" key="1">
    <source>
        <dbReference type="Pfam" id="PF01841"/>
    </source>
</evidence>
<organism evidence="2">
    <name type="scientific">marine sediment metagenome</name>
    <dbReference type="NCBI Taxonomy" id="412755"/>
    <lineage>
        <taxon>unclassified sequences</taxon>
        <taxon>metagenomes</taxon>
        <taxon>ecological metagenomes</taxon>
    </lineage>
</organism>
<feature type="non-terminal residue" evidence="2">
    <location>
        <position position="1"/>
    </location>
</feature>
<accession>X1ID32</accession>
<evidence type="ECO:0000313" key="2">
    <source>
        <dbReference type="EMBL" id="GAH64009.1"/>
    </source>
</evidence>
<comment type="caution">
    <text evidence="2">The sequence shown here is derived from an EMBL/GenBank/DDBJ whole genome shotgun (WGS) entry which is preliminary data.</text>
</comment>
<name>X1ID32_9ZZZZ</name>
<dbReference type="InterPro" id="IPR002931">
    <property type="entry name" value="Transglutaminase-like"/>
</dbReference>
<dbReference type="EMBL" id="BARU01034465">
    <property type="protein sequence ID" value="GAH64009.1"/>
    <property type="molecule type" value="Genomic_DNA"/>
</dbReference>
<feature type="domain" description="Transglutaminase-like" evidence="1">
    <location>
        <begin position="65"/>
        <end position="127"/>
    </location>
</feature>
<protein>
    <recommendedName>
        <fullName evidence="1">Transglutaminase-like domain-containing protein</fullName>
    </recommendedName>
</protein>
<reference evidence="2" key="1">
    <citation type="journal article" date="2014" name="Front. Microbiol.">
        <title>High frequency of phylogenetically diverse reductive dehalogenase-homologous genes in deep subseafloor sedimentary metagenomes.</title>
        <authorList>
            <person name="Kawai M."/>
            <person name="Futagami T."/>
            <person name="Toyoda A."/>
            <person name="Takaki Y."/>
            <person name="Nishi S."/>
            <person name="Hori S."/>
            <person name="Arai W."/>
            <person name="Tsubouchi T."/>
            <person name="Morono Y."/>
            <person name="Uchiyama I."/>
            <person name="Ito T."/>
            <person name="Fujiyama A."/>
            <person name="Inagaki F."/>
            <person name="Takami H."/>
        </authorList>
    </citation>
    <scope>NUCLEOTIDE SEQUENCE</scope>
    <source>
        <strain evidence="2">Expedition CK06-06</strain>
    </source>
</reference>